<evidence type="ECO:0000313" key="2">
    <source>
        <dbReference type="EMBL" id="ALO21552.1"/>
    </source>
</evidence>
<keyword evidence="2" id="KW-0540">Nuclease</keyword>
<dbReference type="GO" id="GO:0005739">
    <property type="term" value="C:mitochondrion"/>
    <property type="evidence" value="ECO:0007669"/>
    <property type="project" value="UniProtKB-ARBA"/>
</dbReference>
<dbReference type="Pfam" id="PF00961">
    <property type="entry name" value="LAGLIDADG_1"/>
    <property type="match status" value="2"/>
</dbReference>
<proteinExistence type="predicted"/>
<keyword evidence="2" id="KW-0150">Chloroplast</keyword>
<sequence>MITNKKYSKRPNKIKRKSYLRLHNSFLYQTLFFYRGSSETTRKAPFKLNIVQPSQDRALESPRNYRINKEKFNFRDYWEYLPSHMKKFKRNNSRYYCNFLEWFIGFAEGDGCFCIKSQTPNSKKRLLFEIGQKDPKVLFWIKKMLGFGRVRCWTCSSTEKVFWVYTVDTKPNVKRIIALFNGNMLLPKRRFIFNKWVEEAAQTSCLPLMFNNKQQDINNGISVSLNTAWLAGFIDAEGCFYARFSTPTPNQNSKISKVVKQKMHITQKSLFSDEMILQDIGDLFLSNAKVTKLSARIREKPKFQSPAFSENLTNQTFNFRIEISSLQSQLLIIKYLSKFHLKTNKWIAFSRWKRIVLAREKKEHLVEARLPKFLKLAESINNF</sequence>
<organism evidence="2">
    <name type="scientific">Haematococcus lacustris</name>
    <name type="common">Green alga</name>
    <name type="synonym">Haematococcus pluvialis</name>
    <dbReference type="NCBI Taxonomy" id="44745"/>
    <lineage>
        <taxon>Eukaryota</taxon>
        <taxon>Viridiplantae</taxon>
        <taxon>Chlorophyta</taxon>
        <taxon>core chlorophytes</taxon>
        <taxon>Chlorophyceae</taxon>
        <taxon>CS clade</taxon>
        <taxon>Chlamydomonadales</taxon>
        <taxon>Haematococcaceae</taxon>
        <taxon>Haematococcus</taxon>
    </lineage>
</organism>
<keyword evidence="2" id="KW-0378">Hydrolase</keyword>
<gene>
    <name evidence="2" type="primary">orf383</name>
</gene>
<dbReference type="InterPro" id="IPR027434">
    <property type="entry name" value="Homing_endonucl"/>
</dbReference>
<geneLocation type="chloroplast" evidence="2"/>
<dbReference type="Gene3D" id="3.10.28.10">
    <property type="entry name" value="Homing endonucleases"/>
    <property type="match status" value="2"/>
</dbReference>
<accession>A0A0S2IDH7</accession>
<reference evidence="2" key="1">
    <citation type="journal article" date="2015" name="BMC Evol. Biol.">
        <title>Chloroplast phylogenomic analysis of chlorophyte green algae identifies a novel lineage sister to the Sphaeropleales (Chlorophyceae).</title>
        <authorList>
            <person name="Lemieux C."/>
            <person name="Vincent A.T."/>
            <person name="Labarre A."/>
            <person name="Otis C."/>
            <person name="Turmel M."/>
        </authorList>
    </citation>
    <scope>NUCLEOTIDE SEQUENCE</scope>
</reference>
<dbReference type="SUPFAM" id="SSF55608">
    <property type="entry name" value="Homing endonucleases"/>
    <property type="match status" value="2"/>
</dbReference>
<dbReference type="AlphaFoldDB" id="A0A0S2IDH7"/>
<dbReference type="EMBL" id="KT625231">
    <property type="protein sequence ID" value="ALO21552.1"/>
    <property type="molecule type" value="Genomic_DNA"/>
</dbReference>
<dbReference type="InterPro" id="IPR051289">
    <property type="entry name" value="LAGLIDADG_Endonuclease"/>
</dbReference>
<keyword evidence="2" id="KW-0255">Endonuclease</keyword>
<name>A0A0S2IDH7_HAELA</name>
<feature type="domain" description="Homing endonuclease LAGLIDADG" evidence="1">
    <location>
        <begin position="104"/>
        <end position="198"/>
    </location>
</feature>
<feature type="domain" description="Homing endonuclease LAGLIDADG" evidence="1">
    <location>
        <begin position="230"/>
        <end position="356"/>
    </location>
</feature>
<protein>
    <submittedName>
        <fullName evidence="2">Putative LAGLIDADG homing endonuclease</fullName>
    </submittedName>
</protein>
<keyword evidence="2" id="KW-0934">Plastid</keyword>
<dbReference type="PANTHER" id="PTHR36181">
    <property type="entry name" value="INTRON-ENCODED ENDONUCLEASE AI3-RELATED"/>
    <property type="match status" value="1"/>
</dbReference>
<dbReference type="InterPro" id="IPR004860">
    <property type="entry name" value="LAGLIDADG_dom"/>
</dbReference>
<evidence type="ECO:0000259" key="1">
    <source>
        <dbReference type="Pfam" id="PF00961"/>
    </source>
</evidence>
<dbReference type="PANTHER" id="PTHR36181:SF2">
    <property type="entry name" value="INTRON-ENCODED ENDONUCLEASE AI3-RELATED"/>
    <property type="match status" value="1"/>
</dbReference>
<dbReference type="GO" id="GO:0004519">
    <property type="term" value="F:endonuclease activity"/>
    <property type="evidence" value="ECO:0007669"/>
    <property type="project" value="UniProtKB-KW"/>
</dbReference>